<keyword evidence="3" id="KW-0689">Ribosomal protein</keyword>
<evidence type="ECO:0000313" key="3">
    <source>
        <dbReference type="EMBL" id="MFG3013111.1"/>
    </source>
</evidence>
<keyword evidence="4" id="KW-1185">Reference proteome</keyword>
<dbReference type="InterPro" id="IPR014719">
    <property type="entry name" value="Ribosomal_bL12_C/ClpS-like"/>
</dbReference>
<dbReference type="EMBL" id="JBICYV010000010">
    <property type="protein sequence ID" value="MFG3013111.1"/>
    <property type="molecule type" value="Genomic_DNA"/>
</dbReference>
<keyword evidence="3" id="KW-0687">Ribonucleoprotein</keyword>
<dbReference type="Gene3D" id="3.30.1390.10">
    <property type="match status" value="1"/>
</dbReference>
<evidence type="ECO:0000259" key="2">
    <source>
        <dbReference type="Pfam" id="PF00542"/>
    </source>
</evidence>
<dbReference type="Proteomes" id="UP001604267">
    <property type="component" value="Unassembled WGS sequence"/>
</dbReference>
<dbReference type="InterPro" id="IPR013823">
    <property type="entry name" value="Ribosomal_bL12_C"/>
</dbReference>
<name>A0ABW7B7F7_9ACTN</name>
<dbReference type="SUPFAM" id="SSF54736">
    <property type="entry name" value="ClpS-like"/>
    <property type="match status" value="1"/>
</dbReference>
<organism evidence="3 4">
    <name type="scientific">Streptomyces cinerochromogenes</name>
    <dbReference type="NCBI Taxonomy" id="66422"/>
    <lineage>
        <taxon>Bacteria</taxon>
        <taxon>Bacillati</taxon>
        <taxon>Actinomycetota</taxon>
        <taxon>Actinomycetes</taxon>
        <taxon>Kitasatosporales</taxon>
        <taxon>Streptomycetaceae</taxon>
        <taxon>Streptomyces</taxon>
    </lineage>
</organism>
<feature type="region of interest" description="Disordered" evidence="1">
    <location>
        <begin position="84"/>
        <end position="107"/>
    </location>
</feature>
<evidence type="ECO:0000256" key="1">
    <source>
        <dbReference type="SAM" id="MobiDB-lite"/>
    </source>
</evidence>
<proteinExistence type="predicted"/>
<dbReference type="GO" id="GO:0005840">
    <property type="term" value="C:ribosome"/>
    <property type="evidence" value="ECO:0007669"/>
    <property type="project" value="UniProtKB-KW"/>
</dbReference>
<reference evidence="3 4" key="1">
    <citation type="submission" date="2024-10" db="EMBL/GenBank/DDBJ databases">
        <title>The Natural Products Discovery Center: Release of the First 8490 Sequenced Strains for Exploring Actinobacteria Biosynthetic Diversity.</title>
        <authorList>
            <person name="Kalkreuter E."/>
            <person name="Kautsar S.A."/>
            <person name="Yang D."/>
            <person name="Bader C.D."/>
            <person name="Teijaro C.N."/>
            <person name="Fluegel L."/>
            <person name="Davis C.M."/>
            <person name="Simpson J.R."/>
            <person name="Lauterbach L."/>
            <person name="Steele A.D."/>
            <person name="Gui C."/>
            <person name="Meng S."/>
            <person name="Li G."/>
            <person name="Viehrig K."/>
            <person name="Ye F."/>
            <person name="Su P."/>
            <person name="Kiefer A.F."/>
            <person name="Nichols A."/>
            <person name="Cepeda A.J."/>
            <person name="Yan W."/>
            <person name="Fan B."/>
            <person name="Jiang Y."/>
            <person name="Adhikari A."/>
            <person name="Zheng C.-J."/>
            <person name="Schuster L."/>
            <person name="Cowan T.M."/>
            <person name="Smanski M.J."/>
            <person name="Chevrette M.G."/>
            <person name="De Carvalho L.P.S."/>
            <person name="Shen B."/>
        </authorList>
    </citation>
    <scope>NUCLEOTIDE SEQUENCE [LARGE SCALE GENOMIC DNA]</scope>
    <source>
        <strain evidence="3 4">NPDC048320</strain>
    </source>
</reference>
<sequence length="107" mass="11024">MEEPAFSVVLTGAGDRRRDVVQALRAVTGLGAWRSAQLMATVPVPVVEGTWFEAAVQAATRLRAAGAGADVVCGWCARTLPPSGRPLAPGPCASRSWSASDCRASGT</sequence>
<protein>
    <submittedName>
        <fullName evidence="3">Ribosomal protein L7/L12</fullName>
    </submittedName>
</protein>
<comment type="caution">
    <text evidence="3">The sequence shown here is derived from an EMBL/GenBank/DDBJ whole genome shotgun (WGS) entry which is preliminary data.</text>
</comment>
<evidence type="ECO:0000313" key="4">
    <source>
        <dbReference type="Proteomes" id="UP001604267"/>
    </source>
</evidence>
<feature type="domain" description="Large ribosomal subunit protein bL12 C-terminal" evidence="2">
    <location>
        <begin position="6"/>
        <end position="69"/>
    </location>
</feature>
<gene>
    <name evidence="3" type="ORF">ACGFZB_22105</name>
</gene>
<dbReference type="Pfam" id="PF00542">
    <property type="entry name" value="Ribosomal_L12"/>
    <property type="match status" value="1"/>
</dbReference>
<accession>A0ABW7B7F7</accession>
<dbReference type="RefSeq" id="WP_392819188.1">
    <property type="nucleotide sequence ID" value="NZ_JBICYV010000010.1"/>
</dbReference>